<comment type="subcellular location">
    <subcellularLocation>
        <location evidence="1">Cytoplasm</location>
        <location evidence="1">Cytosol</location>
    </subcellularLocation>
</comment>
<comment type="function">
    <text evidence="6">Acts as a component of the translation initiation factor 2B (eIF2B) complex, which catalyzes the exchange of GDP for GTP on eukaryotic initiation factor 2 (eIF2) gamma subunit. Its guanine nucleotide exchange factor activity is repressed when bound to eIF2 complex phosphorylated on the alpha subunit, thereby limiting the amount of methionyl-initiator methionine tRNA available to the ribosome and consequently global translation is repressed.</text>
</comment>
<dbReference type="Gene3D" id="3.40.50.10470">
    <property type="entry name" value="Translation initiation factor eif-2b, domain 2"/>
    <property type="match status" value="1"/>
</dbReference>
<proteinExistence type="inferred from homology"/>
<dbReference type="Proteomes" id="UP000694865">
    <property type="component" value="Unplaced"/>
</dbReference>
<dbReference type="InterPro" id="IPR000649">
    <property type="entry name" value="IF-2B-related"/>
</dbReference>
<dbReference type="InterPro" id="IPR042529">
    <property type="entry name" value="IF_2B-like_C"/>
</dbReference>
<evidence type="ECO:0000256" key="10">
    <source>
        <dbReference type="RuleBase" id="RU003814"/>
    </source>
</evidence>
<protein>
    <recommendedName>
        <fullName evidence="7">Translation initiation factor eIF2B subunit alpha</fullName>
    </recommendedName>
    <alternativeName>
        <fullName evidence="8">eIF2B GDP-GTP exchange factor subunit alpha</fullName>
    </alternativeName>
</protein>
<evidence type="ECO:0000256" key="4">
    <source>
        <dbReference type="ARBA" id="ARBA00022540"/>
    </source>
</evidence>
<dbReference type="PANTHER" id="PTHR45860:SF1">
    <property type="entry name" value="TRANSLATION INITIATION FACTOR EIF-2B SUBUNIT ALPHA"/>
    <property type="match status" value="1"/>
</dbReference>
<organism evidence="11 12">
    <name type="scientific">Saccoglossus kowalevskii</name>
    <name type="common">Acorn worm</name>
    <dbReference type="NCBI Taxonomy" id="10224"/>
    <lineage>
        <taxon>Eukaryota</taxon>
        <taxon>Metazoa</taxon>
        <taxon>Hemichordata</taxon>
        <taxon>Enteropneusta</taxon>
        <taxon>Harrimaniidae</taxon>
        <taxon>Saccoglossus</taxon>
    </lineage>
</organism>
<dbReference type="Gene3D" id="1.20.120.1070">
    <property type="entry name" value="Translation initiation factor eIF-2B, N-terminal domain"/>
    <property type="match status" value="1"/>
</dbReference>
<comment type="similarity">
    <text evidence="2 10">Belongs to the eIF-2B alpha/beta/delta subunits family.</text>
</comment>
<comment type="subunit">
    <text evidence="9">Component of the translation initiation factor 2B (eIF2B) complex which is a heterodecamer of two sets of five different subunits: alpha, beta, gamma, delta and epsilon. Subunits alpha, beta and delta comprise a regulatory subcomplex and subunits epsilon and gamma comprise a catalytic subcomplex. Within the complex, the hexameric regulatory complex resides at the center, with the two heterodimeric catalytic subcomplexes bound on opposite sides.</text>
</comment>
<gene>
    <name evidence="12" type="primary">LOC100375693</name>
</gene>
<keyword evidence="11" id="KW-1185">Reference proteome</keyword>
<dbReference type="InterPro" id="IPR051501">
    <property type="entry name" value="eIF2B_alpha/beta/delta"/>
</dbReference>
<dbReference type="PANTHER" id="PTHR45860">
    <property type="entry name" value="TRANSLATION INITIATION FACTOR EIF-2B SUBUNIT ALPHA"/>
    <property type="match status" value="1"/>
</dbReference>
<evidence type="ECO:0000256" key="1">
    <source>
        <dbReference type="ARBA" id="ARBA00004514"/>
    </source>
</evidence>
<sequence length="304" mass="33527">MDETEVTTFFTKCMAEDPDMSSAVAAIHTLIEYMKLNTAETLAGLRAMLKECIERLTHTDCTMVTSVSSGCELFLRFITLASLEHSNFQECKKILIERGQLFLNNVANARQKIAKLGNPFIQDGSTILTHSHSRVVLKVLKEAAAAKKRFNVFVTESCPDKSGLKMANDLREVGIPVTVILDAAAGYVMEKVDMVLVGAEGVVESGGIINKVGTYQIAICTKAANKPLYVVAESFKFVRLYPLNQQDVPNEFRYRASTLGSKSNLQDEHPITDYTPPSYITLLFTDLGVLTPSAVSDELIKLYL</sequence>
<keyword evidence="3" id="KW-0963">Cytoplasm</keyword>
<name>A0ABM0GY21_SACKO</name>
<dbReference type="InterPro" id="IPR037171">
    <property type="entry name" value="NagB/RpiA_transferase-like"/>
</dbReference>
<dbReference type="SUPFAM" id="SSF100950">
    <property type="entry name" value="NagB/RpiA/CoA transferase-like"/>
    <property type="match status" value="1"/>
</dbReference>
<dbReference type="GeneID" id="100375693"/>
<dbReference type="InterPro" id="IPR042528">
    <property type="entry name" value="elF-2B_alpha_N"/>
</dbReference>
<evidence type="ECO:0000256" key="6">
    <source>
        <dbReference type="ARBA" id="ARBA00043898"/>
    </source>
</evidence>
<evidence type="ECO:0000256" key="3">
    <source>
        <dbReference type="ARBA" id="ARBA00022490"/>
    </source>
</evidence>
<keyword evidence="4" id="KW-0396">Initiation factor</keyword>
<evidence type="ECO:0000256" key="5">
    <source>
        <dbReference type="ARBA" id="ARBA00022917"/>
    </source>
</evidence>
<reference evidence="12" key="1">
    <citation type="submission" date="2025-08" db="UniProtKB">
        <authorList>
            <consortium name="RefSeq"/>
        </authorList>
    </citation>
    <scope>IDENTIFICATION</scope>
    <source>
        <tissue evidence="12">Testes</tissue>
    </source>
</reference>
<evidence type="ECO:0000256" key="7">
    <source>
        <dbReference type="ARBA" id="ARBA00044208"/>
    </source>
</evidence>
<evidence type="ECO:0000313" key="12">
    <source>
        <dbReference type="RefSeq" id="XP_002739896.1"/>
    </source>
</evidence>
<keyword evidence="5" id="KW-0648">Protein biosynthesis</keyword>
<evidence type="ECO:0000313" key="11">
    <source>
        <dbReference type="Proteomes" id="UP000694865"/>
    </source>
</evidence>
<evidence type="ECO:0000256" key="8">
    <source>
        <dbReference type="ARBA" id="ARBA00044236"/>
    </source>
</evidence>
<evidence type="ECO:0000256" key="9">
    <source>
        <dbReference type="ARBA" id="ARBA00046432"/>
    </source>
</evidence>
<dbReference type="Pfam" id="PF01008">
    <property type="entry name" value="IF-2B"/>
    <property type="match status" value="1"/>
</dbReference>
<accession>A0ABM0GY21</accession>
<dbReference type="RefSeq" id="XP_002739896.1">
    <property type="nucleotide sequence ID" value="XM_002739850.2"/>
</dbReference>
<evidence type="ECO:0000256" key="2">
    <source>
        <dbReference type="ARBA" id="ARBA00007251"/>
    </source>
</evidence>